<dbReference type="PANTHER" id="PTHR45792:SF7">
    <property type="entry name" value="PUTATIVE (AFU_ORTHOLOGUE AFUA_6G02710)-RELATED"/>
    <property type="match status" value="1"/>
</dbReference>
<dbReference type="AlphaFoldDB" id="A0AAE0KU63"/>
<gene>
    <name evidence="4" type="ORF">CYMTET_30182</name>
</gene>
<evidence type="ECO:0000313" key="4">
    <source>
        <dbReference type="EMBL" id="KAK3260883.1"/>
    </source>
</evidence>
<dbReference type="EMBL" id="LGRX02017349">
    <property type="protein sequence ID" value="KAK3260883.1"/>
    <property type="molecule type" value="Genomic_DNA"/>
</dbReference>
<protein>
    <submittedName>
        <fullName evidence="4">Uncharacterized protein</fullName>
    </submittedName>
</protein>
<dbReference type="PANTHER" id="PTHR45792">
    <property type="entry name" value="DIACYLGLYCEROL LIPASE HOMOLOG-RELATED"/>
    <property type="match status" value="1"/>
</dbReference>
<evidence type="ECO:0000256" key="2">
    <source>
        <dbReference type="ARBA" id="ARBA00022963"/>
    </source>
</evidence>
<keyword evidence="5" id="KW-1185">Reference proteome</keyword>
<dbReference type="InterPro" id="IPR052214">
    <property type="entry name" value="DAG_Lipase-Related"/>
</dbReference>
<organism evidence="4 5">
    <name type="scientific">Cymbomonas tetramitiformis</name>
    <dbReference type="NCBI Taxonomy" id="36881"/>
    <lineage>
        <taxon>Eukaryota</taxon>
        <taxon>Viridiplantae</taxon>
        <taxon>Chlorophyta</taxon>
        <taxon>Pyramimonadophyceae</taxon>
        <taxon>Pyramimonadales</taxon>
        <taxon>Pyramimonadaceae</taxon>
        <taxon>Cymbomonas</taxon>
    </lineage>
</organism>
<reference evidence="4 5" key="1">
    <citation type="journal article" date="2015" name="Genome Biol. Evol.">
        <title>Comparative Genomics of a Bacterivorous Green Alga Reveals Evolutionary Causalities and Consequences of Phago-Mixotrophic Mode of Nutrition.</title>
        <authorList>
            <person name="Burns J.A."/>
            <person name="Paasch A."/>
            <person name="Narechania A."/>
            <person name="Kim E."/>
        </authorList>
    </citation>
    <scope>NUCLEOTIDE SEQUENCE [LARGE SCALE GENOMIC DNA]</scope>
    <source>
        <strain evidence="4 5">PLY_AMNH</strain>
    </source>
</reference>
<dbReference type="GO" id="GO:0046340">
    <property type="term" value="P:diacylglycerol catabolic process"/>
    <property type="evidence" value="ECO:0007669"/>
    <property type="project" value="TreeGrafter"/>
</dbReference>
<accession>A0AAE0KU63</accession>
<dbReference type="GO" id="GO:0019369">
    <property type="term" value="P:arachidonate metabolic process"/>
    <property type="evidence" value="ECO:0007669"/>
    <property type="project" value="TreeGrafter"/>
</dbReference>
<dbReference type="Proteomes" id="UP001190700">
    <property type="component" value="Unassembled WGS sequence"/>
</dbReference>
<keyword evidence="3" id="KW-0443">Lipid metabolism</keyword>
<evidence type="ECO:0000256" key="3">
    <source>
        <dbReference type="ARBA" id="ARBA00023098"/>
    </source>
</evidence>
<comment type="caution">
    <text evidence="4">The sequence shown here is derived from an EMBL/GenBank/DDBJ whole genome shotgun (WGS) entry which is preliminary data.</text>
</comment>
<proteinExistence type="predicted"/>
<keyword evidence="2" id="KW-0442">Lipid degradation</keyword>
<name>A0AAE0KU63_9CHLO</name>
<sequence>MPTLLPTPLAVIGEACPSQGAAPCRAHGAAAHGGLQEDGAVAKAMRITLVGIEDRSPGVGSAAAAASATDIEWCRSILSGLYASMQNPKVYPAGTICWLVQEPAELTVVDSEAAPVAQPATSKVIHVDNEEFGRVIFSKRMMTNHLPAPYEVALKQAEEQSS</sequence>
<evidence type="ECO:0000256" key="1">
    <source>
        <dbReference type="ARBA" id="ARBA00022801"/>
    </source>
</evidence>
<evidence type="ECO:0000313" key="5">
    <source>
        <dbReference type="Proteomes" id="UP001190700"/>
    </source>
</evidence>
<keyword evidence="1" id="KW-0378">Hydrolase</keyword>
<dbReference type="GO" id="GO:0016298">
    <property type="term" value="F:lipase activity"/>
    <property type="evidence" value="ECO:0007669"/>
    <property type="project" value="TreeGrafter"/>
</dbReference>